<protein>
    <recommendedName>
        <fullName evidence="3">SCAN domain-containing protein 3</fullName>
    </recommendedName>
</protein>
<dbReference type="AlphaFoldDB" id="A0AB34GZ59"/>
<organism evidence="1 2">
    <name type="scientific">Eschrichtius robustus</name>
    <name type="common">California gray whale</name>
    <name type="synonym">Eschrichtius gibbosus</name>
    <dbReference type="NCBI Taxonomy" id="9764"/>
    <lineage>
        <taxon>Eukaryota</taxon>
        <taxon>Metazoa</taxon>
        <taxon>Chordata</taxon>
        <taxon>Craniata</taxon>
        <taxon>Vertebrata</taxon>
        <taxon>Euteleostomi</taxon>
        <taxon>Mammalia</taxon>
        <taxon>Eutheria</taxon>
        <taxon>Laurasiatheria</taxon>
        <taxon>Artiodactyla</taxon>
        <taxon>Whippomorpha</taxon>
        <taxon>Cetacea</taxon>
        <taxon>Mysticeti</taxon>
        <taxon>Eschrichtiidae</taxon>
        <taxon>Eschrichtius</taxon>
    </lineage>
</organism>
<evidence type="ECO:0000313" key="1">
    <source>
        <dbReference type="EMBL" id="KAJ8784222.1"/>
    </source>
</evidence>
<dbReference type="Proteomes" id="UP001159641">
    <property type="component" value="Unassembled WGS sequence"/>
</dbReference>
<sequence length="271" mass="30726">MKPSKLLHHMEIKHPELKDKPLEFFKRKKKREHEEQKQLLKATTSSSVSALRASFLVANRLAKAKKPFTVEAELILPAAKDICPELLGEAAVQKVEDVHEDMLCALLLPTKTVAAELFKSLNDYISGKLNWSFCVSICTDGVAVMTGQLSGFTTRVKEVASECESTHCVIHREMLASRKMSPELNNVLQDVIRIINHIKLSKEFEYYFPTTKDPQTGKEWIRDPIVNKPSESTLFVLEEDQLLEVANDGGLKSMFETTSNLHTFWIKVKVE</sequence>
<evidence type="ECO:0000313" key="2">
    <source>
        <dbReference type="Proteomes" id="UP001159641"/>
    </source>
</evidence>
<dbReference type="PANTHER" id="PTHR45913">
    <property type="entry name" value="EPM2A-INTERACTING PROTEIN 1"/>
    <property type="match status" value="1"/>
</dbReference>
<comment type="caution">
    <text evidence="1">The sequence shown here is derived from an EMBL/GenBank/DDBJ whole genome shotgun (WGS) entry which is preliminary data.</text>
</comment>
<dbReference type="PANTHER" id="PTHR45913:SF19">
    <property type="entry name" value="LOW QUALITY PROTEIN: ZINC FINGER BED DOMAIN-CONTAINING PROTEIN 5-LIKE"/>
    <property type="match status" value="1"/>
</dbReference>
<proteinExistence type="predicted"/>
<dbReference type="EMBL" id="JAIQCJ010002067">
    <property type="protein sequence ID" value="KAJ8784222.1"/>
    <property type="molecule type" value="Genomic_DNA"/>
</dbReference>
<name>A0AB34GZ59_ESCRO</name>
<gene>
    <name evidence="1" type="ORF">J1605_008373</name>
</gene>
<keyword evidence="2" id="KW-1185">Reference proteome</keyword>
<evidence type="ECO:0008006" key="3">
    <source>
        <dbReference type="Google" id="ProtNLM"/>
    </source>
</evidence>
<reference evidence="1 2" key="1">
    <citation type="submission" date="2022-11" db="EMBL/GenBank/DDBJ databases">
        <title>Whole genome sequence of Eschrichtius robustus ER-17-0199.</title>
        <authorList>
            <person name="Bruniche-Olsen A."/>
            <person name="Black A.N."/>
            <person name="Fields C.J."/>
            <person name="Walden K."/>
            <person name="Dewoody J.A."/>
        </authorList>
    </citation>
    <scope>NUCLEOTIDE SEQUENCE [LARGE SCALE GENOMIC DNA]</scope>
    <source>
        <strain evidence="1">ER-17-0199</strain>
        <tissue evidence="1">Blubber</tissue>
    </source>
</reference>
<accession>A0AB34GZ59</accession>